<dbReference type="GO" id="GO:0031676">
    <property type="term" value="C:plasma membrane-derived thylakoid membrane"/>
    <property type="evidence" value="ECO:0007669"/>
    <property type="project" value="UniProtKB-SubCell"/>
</dbReference>
<dbReference type="Proteomes" id="UP000050465">
    <property type="component" value="Unassembled WGS sequence"/>
</dbReference>
<dbReference type="GO" id="GO:0009538">
    <property type="term" value="C:photosystem I reaction center"/>
    <property type="evidence" value="ECO:0007669"/>
    <property type="project" value="InterPro"/>
</dbReference>
<keyword evidence="11" id="KW-0793">Thylakoid</keyword>
<evidence type="ECO:0000256" key="8">
    <source>
        <dbReference type="ARBA" id="ARBA00023136"/>
    </source>
</evidence>
<accession>A0A0P7YY25</accession>
<evidence type="ECO:0000256" key="7">
    <source>
        <dbReference type="ARBA" id="ARBA00022989"/>
    </source>
</evidence>
<dbReference type="PATRIC" id="fig|1666911.3.peg.4479"/>
<evidence type="ECO:0000256" key="5">
    <source>
        <dbReference type="ARBA" id="ARBA00022692"/>
    </source>
</evidence>
<evidence type="ECO:0000313" key="14">
    <source>
        <dbReference type="Proteomes" id="UP000050465"/>
    </source>
</evidence>
<comment type="subcellular location">
    <subcellularLocation>
        <location evidence="11">Cellular thylakoid membrane</location>
        <topology evidence="11">Multi-pass membrane protein</topology>
    </subcellularLocation>
    <subcellularLocation>
        <location evidence="1">Membrane</location>
        <topology evidence="1">Multi-pass membrane protein</topology>
    </subcellularLocation>
</comment>
<dbReference type="Gene3D" id="1.20.1240.10">
    <property type="entry name" value="Photosystem I PsaL, reaction centre subunit XI"/>
    <property type="match status" value="1"/>
</dbReference>
<proteinExistence type="inferred from homology"/>
<sequence length="179" mass="18627">MGKPLCLSKFGEPRIDMPTSSKFIKPYAGDPQIGNLETPLNSSALSQAFLSNLPAYRQGISAQRRGLEVGMAHGYLLYGPFALLGPLRDSNVPAIAGLIGAVGLVLILTICLSLYSGANISPEVSRNTLPYTPPEGLSTDEGWSEFAGSFLVGGIGGAAFAYLLTANLPLLSSLVAGAQ</sequence>
<evidence type="ECO:0000256" key="3">
    <source>
        <dbReference type="ARBA" id="ARBA00019514"/>
    </source>
</evidence>
<dbReference type="InterPro" id="IPR022980">
    <property type="entry name" value="PSI_suXI"/>
</dbReference>
<name>A0A0P7YY25_9CYAN</name>
<keyword evidence="6 11" id="KW-0603">Photosystem I</keyword>
<dbReference type="InterPro" id="IPR003757">
    <property type="entry name" value="PSI_PsaL"/>
</dbReference>
<evidence type="ECO:0000256" key="2">
    <source>
        <dbReference type="ARBA" id="ARBA00008820"/>
    </source>
</evidence>
<evidence type="ECO:0000313" key="13">
    <source>
        <dbReference type="EMBL" id="KPQ35142.1"/>
    </source>
</evidence>
<dbReference type="Pfam" id="PF02605">
    <property type="entry name" value="PsaL"/>
    <property type="match status" value="1"/>
</dbReference>
<organism evidence="13 14">
    <name type="scientific">Phormidesmis priestleyi Ana</name>
    <dbReference type="NCBI Taxonomy" id="1666911"/>
    <lineage>
        <taxon>Bacteria</taxon>
        <taxon>Bacillati</taxon>
        <taxon>Cyanobacteriota</taxon>
        <taxon>Cyanophyceae</taxon>
        <taxon>Leptolyngbyales</taxon>
        <taxon>Leptolyngbyaceae</taxon>
        <taxon>Phormidesmis</taxon>
    </lineage>
</organism>
<feature type="transmembrane region" description="Helical" evidence="11">
    <location>
        <begin position="146"/>
        <end position="164"/>
    </location>
</feature>
<evidence type="ECO:0000256" key="4">
    <source>
        <dbReference type="ARBA" id="ARBA00022531"/>
    </source>
</evidence>
<evidence type="ECO:0000259" key="12">
    <source>
        <dbReference type="Pfam" id="PF02605"/>
    </source>
</evidence>
<dbReference type="PANTHER" id="PTHR34803:SF2">
    <property type="entry name" value="PHOTOSYSTEM I REACTION CENTER SUBUNIT XI, CHLOROPLASTIC"/>
    <property type="match status" value="1"/>
</dbReference>
<feature type="domain" description="Photosystem I PsaL reaction centre subunit XI" evidence="12">
    <location>
        <begin position="24"/>
        <end position="168"/>
    </location>
</feature>
<evidence type="ECO:0000256" key="10">
    <source>
        <dbReference type="ARBA" id="ARBA00033437"/>
    </source>
</evidence>
<keyword evidence="5 11" id="KW-0812">Transmembrane</keyword>
<reference evidence="13 14" key="1">
    <citation type="submission" date="2015-09" db="EMBL/GenBank/DDBJ databases">
        <title>Identification and resolution of microdiversity through metagenomic sequencing of parallel consortia.</title>
        <authorList>
            <person name="Nelson W.C."/>
            <person name="Romine M.F."/>
            <person name="Lindemann S.R."/>
        </authorList>
    </citation>
    <scope>NUCLEOTIDE SEQUENCE [LARGE SCALE GENOMIC DNA]</scope>
    <source>
        <strain evidence="13">Ana</strain>
    </source>
</reference>
<dbReference type="SUPFAM" id="SSF81568">
    <property type="entry name" value="Photosystem I reaction center subunit XI, PsaL"/>
    <property type="match status" value="1"/>
</dbReference>
<dbReference type="PANTHER" id="PTHR34803">
    <property type="entry name" value="PHOTOSYSTEM I REACTION CENTER SUBUNIT XI, CHLOROPLASTIC"/>
    <property type="match status" value="1"/>
</dbReference>
<keyword evidence="7 11" id="KW-1133">Transmembrane helix</keyword>
<keyword evidence="4 11" id="KW-0602">Photosynthesis</keyword>
<dbReference type="InterPro" id="IPR036592">
    <property type="entry name" value="PSI_PsaL_sf"/>
</dbReference>
<dbReference type="HAMAP" id="MF_00447">
    <property type="entry name" value="PSI_PsaL"/>
    <property type="match status" value="1"/>
</dbReference>
<comment type="similarity">
    <text evidence="2 11">Belongs to the PsaL family.</text>
</comment>
<feature type="transmembrane region" description="Helical" evidence="11">
    <location>
        <begin position="94"/>
        <end position="115"/>
    </location>
</feature>
<evidence type="ECO:0000256" key="11">
    <source>
        <dbReference type="HAMAP-Rule" id="MF_00447"/>
    </source>
</evidence>
<evidence type="ECO:0000256" key="1">
    <source>
        <dbReference type="ARBA" id="ARBA00004141"/>
    </source>
</evidence>
<protein>
    <recommendedName>
        <fullName evidence="3 11">Photosystem I reaction center subunit XI</fullName>
    </recommendedName>
    <alternativeName>
        <fullName evidence="9 11">PSI subunit V</fullName>
    </alternativeName>
    <alternativeName>
        <fullName evidence="10 11">PSI-L</fullName>
    </alternativeName>
</protein>
<dbReference type="STRING" id="1666911.HLUCCA11_12035"/>
<dbReference type="AlphaFoldDB" id="A0A0P7YY25"/>
<dbReference type="EMBL" id="LJZR01000014">
    <property type="protein sequence ID" value="KPQ35142.1"/>
    <property type="molecule type" value="Genomic_DNA"/>
</dbReference>
<comment type="caution">
    <text evidence="13">The sequence shown here is derived from an EMBL/GenBank/DDBJ whole genome shotgun (WGS) entry which is preliminary data.</text>
</comment>
<gene>
    <name evidence="11 13" type="primary">psaL</name>
    <name evidence="13" type="ORF">HLUCCA11_12035</name>
</gene>
<evidence type="ECO:0000256" key="9">
    <source>
        <dbReference type="ARBA" id="ARBA00032768"/>
    </source>
</evidence>
<dbReference type="GO" id="GO:0015979">
    <property type="term" value="P:photosynthesis"/>
    <property type="evidence" value="ECO:0007669"/>
    <property type="project" value="UniProtKB-UniRule"/>
</dbReference>
<keyword evidence="8 11" id="KW-0472">Membrane</keyword>
<evidence type="ECO:0000256" key="6">
    <source>
        <dbReference type="ARBA" id="ARBA00022836"/>
    </source>
</evidence>